<reference evidence="2 3" key="1">
    <citation type="journal article" date="2020" name="ISME J.">
        <title>Comparative genomics reveals insights into cyanobacterial evolution and habitat adaptation.</title>
        <authorList>
            <person name="Chen M.Y."/>
            <person name="Teng W.K."/>
            <person name="Zhao L."/>
            <person name="Hu C.X."/>
            <person name="Zhou Y.K."/>
            <person name="Han B.P."/>
            <person name="Song L.R."/>
            <person name="Shu W.S."/>
        </authorList>
    </citation>
    <scope>NUCLEOTIDE SEQUENCE [LARGE SCALE GENOMIC DNA]</scope>
    <source>
        <strain evidence="2 3">FACHB-248</strain>
    </source>
</reference>
<comment type="caution">
    <text evidence="2">The sequence shown here is derived from an EMBL/GenBank/DDBJ whole genome shotgun (WGS) entry which is preliminary data.</text>
</comment>
<dbReference type="PANTHER" id="PTHR42774:SF3">
    <property type="entry name" value="KETOHEXOKINASE"/>
    <property type="match status" value="1"/>
</dbReference>
<dbReference type="Pfam" id="PF00294">
    <property type="entry name" value="PfkB"/>
    <property type="match status" value="1"/>
</dbReference>
<dbReference type="InterPro" id="IPR029056">
    <property type="entry name" value="Ribokinase-like"/>
</dbReference>
<proteinExistence type="predicted"/>
<protein>
    <submittedName>
        <fullName evidence="2">Sugar kinase</fullName>
    </submittedName>
</protein>
<dbReference type="EMBL" id="JACJTA010000004">
    <property type="protein sequence ID" value="MBD2603517.1"/>
    <property type="molecule type" value="Genomic_DNA"/>
</dbReference>
<sequence>MTNPKSYRGLFVGLVTLDLIYLAESAPKNNQKIVAADYTVAAGGPATNAAVTFSYLGNQATVLGVLGSHPMTQLIKGDLEAFKVAIADLDCNTTESPPVSSIIVTQSTGDRAVVSINAVKAQANCESIPPDILQNVDIVLIDGHQMKVGKAIAQIAKSQNIPVVIDGGSWKPGFEEVLPFVDYAICSANFYPPGCHTSQEVFAYLNKINIPYIAITHGEKPIEYLWDGKTDTIVVPKIQPLDTLGAGDIFHGAFCNYILRESFPDTLTQAANIAAYSCKFFGTRRWMNSQC</sequence>
<dbReference type="CDD" id="cd01945">
    <property type="entry name" value="ribokinase_group_B"/>
    <property type="match status" value="1"/>
</dbReference>
<dbReference type="GO" id="GO:0016301">
    <property type="term" value="F:kinase activity"/>
    <property type="evidence" value="ECO:0007669"/>
    <property type="project" value="UniProtKB-KW"/>
</dbReference>
<gene>
    <name evidence="2" type="ORF">H6G81_02965</name>
</gene>
<dbReference type="PANTHER" id="PTHR42774">
    <property type="entry name" value="PHOSPHOTRANSFERASE SYSTEM TRANSPORT PROTEIN"/>
    <property type="match status" value="1"/>
</dbReference>
<dbReference type="SUPFAM" id="SSF53613">
    <property type="entry name" value="Ribokinase-like"/>
    <property type="match status" value="1"/>
</dbReference>
<evidence type="ECO:0000259" key="1">
    <source>
        <dbReference type="Pfam" id="PF00294"/>
    </source>
</evidence>
<dbReference type="InterPro" id="IPR011611">
    <property type="entry name" value="PfkB_dom"/>
</dbReference>
<dbReference type="Proteomes" id="UP000660380">
    <property type="component" value="Unassembled WGS sequence"/>
</dbReference>
<accession>A0ABR8GJX9</accession>
<name>A0ABR8GJX9_9CYAN</name>
<keyword evidence="3" id="KW-1185">Reference proteome</keyword>
<organism evidence="2 3">
    <name type="scientific">Scytonema hofmannii FACHB-248</name>
    <dbReference type="NCBI Taxonomy" id="1842502"/>
    <lineage>
        <taxon>Bacteria</taxon>
        <taxon>Bacillati</taxon>
        <taxon>Cyanobacteriota</taxon>
        <taxon>Cyanophyceae</taxon>
        <taxon>Nostocales</taxon>
        <taxon>Scytonemataceae</taxon>
        <taxon>Scytonema</taxon>
    </lineage>
</organism>
<evidence type="ECO:0000313" key="2">
    <source>
        <dbReference type="EMBL" id="MBD2603517.1"/>
    </source>
</evidence>
<dbReference type="RefSeq" id="WP_029637474.1">
    <property type="nucleotide sequence ID" value="NZ_JACJTA010000004.1"/>
</dbReference>
<dbReference type="Gene3D" id="3.40.1190.20">
    <property type="match status" value="1"/>
</dbReference>
<keyword evidence="2" id="KW-0808">Transferase</keyword>
<evidence type="ECO:0000313" key="3">
    <source>
        <dbReference type="Proteomes" id="UP000660380"/>
    </source>
</evidence>
<dbReference type="InterPro" id="IPR052562">
    <property type="entry name" value="Ketohexokinase-related"/>
</dbReference>
<feature type="domain" description="Carbohydrate kinase PfkB" evidence="1">
    <location>
        <begin position="11"/>
        <end position="284"/>
    </location>
</feature>
<keyword evidence="2" id="KW-0418">Kinase</keyword>